<dbReference type="Proteomes" id="UP001595583">
    <property type="component" value="Unassembled WGS sequence"/>
</dbReference>
<dbReference type="Pfam" id="PF08212">
    <property type="entry name" value="Lipocalin_2"/>
    <property type="match status" value="1"/>
</dbReference>
<gene>
    <name evidence="2" type="ORF">ACFOHJ_02030</name>
</gene>
<evidence type="ECO:0000259" key="1">
    <source>
        <dbReference type="Pfam" id="PF08212"/>
    </source>
</evidence>
<reference evidence="3" key="1">
    <citation type="journal article" date="2019" name="Int. J. Syst. Evol. Microbiol.">
        <title>The Global Catalogue of Microorganisms (GCM) 10K type strain sequencing project: providing services to taxonomists for standard genome sequencing and annotation.</title>
        <authorList>
            <consortium name="The Broad Institute Genomics Platform"/>
            <consortium name="The Broad Institute Genome Sequencing Center for Infectious Disease"/>
            <person name="Wu L."/>
            <person name="Ma J."/>
        </authorList>
    </citation>
    <scope>NUCLEOTIDE SEQUENCE [LARGE SCALE GENOMIC DNA]</scope>
    <source>
        <strain evidence="3">KCTC 52165</strain>
    </source>
</reference>
<dbReference type="RefSeq" id="WP_378217944.1">
    <property type="nucleotide sequence ID" value="NZ_JBHRTK010000001.1"/>
</dbReference>
<evidence type="ECO:0000313" key="2">
    <source>
        <dbReference type="EMBL" id="MFC3204978.1"/>
    </source>
</evidence>
<dbReference type="PANTHER" id="PTHR10612">
    <property type="entry name" value="APOLIPOPROTEIN D"/>
    <property type="match status" value="1"/>
</dbReference>
<protein>
    <submittedName>
        <fullName evidence="2">Lipocalin family protein</fullName>
    </submittedName>
</protein>
<dbReference type="PANTHER" id="PTHR10612:SF34">
    <property type="entry name" value="APOLIPOPROTEIN D"/>
    <property type="match status" value="1"/>
</dbReference>
<dbReference type="EMBL" id="JBHRTK010000001">
    <property type="protein sequence ID" value="MFC3204978.1"/>
    <property type="molecule type" value="Genomic_DNA"/>
</dbReference>
<keyword evidence="3" id="KW-1185">Reference proteome</keyword>
<comment type="caution">
    <text evidence="2">The sequence shown here is derived from an EMBL/GenBank/DDBJ whole genome shotgun (WGS) entry which is preliminary data.</text>
</comment>
<feature type="domain" description="Lipocalin/cytosolic fatty-acid binding" evidence="1">
    <location>
        <begin position="14"/>
        <end position="76"/>
    </location>
</feature>
<dbReference type="InterPro" id="IPR012674">
    <property type="entry name" value="Calycin"/>
</dbReference>
<dbReference type="Gene3D" id="2.40.128.20">
    <property type="match status" value="1"/>
</dbReference>
<sequence>MTSTSISAAEGNWIPFTTGDYWVLKIDSEYSVALIGTPHRRYLWILSRQPQLAEATKAEYLDEGRRQGFDLSNLIGPRHTGREVRNAMVEDL</sequence>
<accession>A0ABV7K3T9</accession>
<proteinExistence type="predicted"/>
<name>A0ABV7K3T9_9HYPH</name>
<dbReference type="InterPro" id="IPR000566">
    <property type="entry name" value="Lipocln_cytosolic_FA-bd_dom"/>
</dbReference>
<evidence type="ECO:0000313" key="3">
    <source>
        <dbReference type="Proteomes" id="UP001595583"/>
    </source>
</evidence>
<dbReference type="SUPFAM" id="SSF50814">
    <property type="entry name" value="Lipocalins"/>
    <property type="match status" value="1"/>
</dbReference>
<organism evidence="2 3">
    <name type="scientific">Aquamicrobium soli</name>
    <dbReference type="NCBI Taxonomy" id="1811518"/>
    <lineage>
        <taxon>Bacteria</taxon>
        <taxon>Pseudomonadati</taxon>
        <taxon>Pseudomonadota</taxon>
        <taxon>Alphaproteobacteria</taxon>
        <taxon>Hyphomicrobiales</taxon>
        <taxon>Phyllobacteriaceae</taxon>
        <taxon>Aquamicrobium</taxon>
    </lineage>
</organism>